<feature type="domain" description="Putative ER transporter 6TM N-terminal" evidence="7">
    <location>
        <begin position="296"/>
        <end position="468"/>
    </location>
</feature>
<feature type="transmembrane region" description="Helical" evidence="6">
    <location>
        <begin position="1017"/>
        <end position="1039"/>
    </location>
</feature>
<feature type="region of interest" description="Disordered" evidence="5">
    <location>
        <begin position="158"/>
        <end position="180"/>
    </location>
</feature>
<organism evidence="8 9">
    <name type="scientific">Jimgerdemannia flammicorona</name>
    <dbReference type="NCBI Taxonomy" id="994334"/>
    <lineage>
        <taxon>Eukaryota</taxon>
        <taxon>Fungi</taxon>
        <taxon>Fungi incertae sedis</taxon>
        <taxon>Mucoromycota</taxon>
        <taxon>Mucoromycotina</taxon>
        <taxon>Endogonomycetes</taxon>
        <taxon>Endogonales</taxon>
        <taxon>Endogonaceae</taxon>
        <taxon>Jimgerdemannia</taxon>
    </lineage>
</organism>
<feature type="region of interest" description="Disordered" evidence="5">
    <location>
        <begin position="809"/>
        <end position="851"/>
    </location>
</feature>
<sequence length="1262" mass="140910">MSEEAGHGDADNAGASEPARWSFQDELNKGTHRPGKLCFRPNLYYGSYHATPHSTPLPSPGPSTPTHTVGKGWLDHVTQQAARSSTLPGSPLAHHAKALEDHFDMEENREGFFDMTVFETPGGNDKTNNLPHHVTFSDEPRTSTSPTLNEDVQIAIDEGIPPWEPSPSPPQSPSSSPSPTRRILQFAPILRQILDYFKPTLHPRVQHRIHKAVFATLIASLFTLIPPVQQWVGPYAAMSAVSLVYNHPARTVGAQVEAAFVGLFGILVGMTISLAGVGASVAYNAKYLQYGDHAGRVILVVFLLTGSFFVTYVWAKYPRFNLSGIMATFIMVFSLTTNVDNTTFSGKYVFDVVCPLSIGNIVALFINILIWRESASQGLGRAVDESLSEIRNLLNLTTSAFLLDPDRLDLPNSVVEEASSNMRKAMAKVLIADREARYEISYGYVRPSDFKDITKTIGRLAQHLSSLALSLRNEKFLLEARHGSVQMSKGYLELLTKLQDAGIEDHSTCTTCLKHHVSRPEGAWPRPLSRTHSELHLHTHKEDSESECDGDSPADHDKLGRPLSRSLFDLNQDTVTSIGSLAEHPSRPKMSPRRSDLSLDSPRRRPLPRKEIAFGDKRLLVKYLQGVKDPLAELTISCENTLDAMRLELAKELDIGVSHISLNENDAEASKSNPASRGKQWLRLLSLMTRKVPPVGEAAPAPAPDHSAQITAAIESFDSHEKQHLESMQYNATFRYFDLGHREELFLVFNFMFSLREVARELRNLADGVMTLKTAEPECGGKRRKRIYLPRIDVSEWLRSSNHFMEKDRGGNLPAIFDQDDDEDDEDDEILPSDSTTLGVSEQDGVESDNYEARPASSLEFLRVRRCLWYYTHGIGSYETKFAVKMALAITVISSLAFFDTTMEQFNEVRWQWASMSVFLVMNPAVGGTIWEGFLRVGGTVFGGLAGMATCAIIGPKSYVLTCLEVVMGYIFWYIFIATRYAKIGSIGMITFVVVTLTIYANPDQLDNVVSLGWKRTLAIVVGVLTALILNWCVWPFVARHQLRKHLSRVIYDLGALYSEIVGNYLGFEELSNAADGTRRLDAHEKRLRAGLQKCHELLALTHNEPRLKAPFPEKSWMEIVESTQNLMNRMTSLRCTAAYISPEVIEELRLEPIQMYRRDVTAAMLVYFHVLGGSLLSKVPLPPYFPSARIARIRMINRIRQFSSEMPLTGKAGLEYGNLSWYAYMSCTEEVIEELENLATFVKAVTGDGKSQKRRLAGSAQ</sequence>
<dbReference type="InterPro" id="IPR020966">
    <property type="entry name" value="ALMT"/>
</dbReference>
<keyword evidence="2 6" id="KW-0812">Transmembrane</keyword>
<feature type="compositionally biased region" description="Pro residues" evidence="5">
    <location>
        <begin position="162"/>
        <end position="172"/>
    </location>
</feature>
<accession>A0A433QXJ4</accession>
<proteinExistence type="predicted"/>
<dbReference type="GO" id="GO:0016020">
    <property type="term" value="C:membrane"/>
    <property type="evidence" value="ECO:0007669"/>
    <property type="project" value="UniProtKB-SubCell"/>
</dbReference>
<gene>
    <name evidence="8" type="ORF">BC938DRAFT_480265</name>
</gene>
<keyword evidence="3 6" id="KW-1133">Transmembrane helix</keyword>
<comment type="subcellular location">
    <subcellularLocation>
        <location evidence="1">Membrane</location>
        <topology evidence="1">Multi-pass membrane protein</topology>
    </subcellularLocation>
</comment>
<evidence type="ECO:0000313" key="8">
    <source>
        <dbReference type="EMBL" id="RUS34465.1"/>
    </source>
</evidence>
<dbReference type="PANTHER" id="PTHR47804:SF3">
    <property type="entry name" value="PROTEIN BRE4"/>
    <property type="match status" value="1"/>
</dbReference>
<feature type="transmembrane region" description="Helical" evidence="6">
    <location>
        <begin position="258"/>
        <end position="285"/>
    </location>
</feature>
<dbReference type="Proteomes" id="UP000274822">
    <property type="component" value="Unassembled WGS sequence"/>
</dbReference>
<feature type="transmembrane region" description="Helical" evidence="6">
    <location>
        <begin position="911"/>
        <end position="931"/>
    </location>
</feature>
<reference evidence="8 9" key="1">
    <citation type="journal article" date="2018" name="New Phytol.">
        <title>Phylogenomics of Endogonaceae and evolution of mycorrhizas within Mucoromycota.</title>
        <authorList>
            <person name="Chang Y."/>
            <person name="Desiro A."/>
            <person name="Na H."/>
            <person name="Sandor L."/>
            <person name="Lipzen A."/>
            <person name="Clum A."/>
            <person name="Barry K."/>
            <person name="Grigoriev I.V."/>
            <person name="Martin F.M."/>
            <person name="Stajich J.E."/>
            <person name="Smith M.E."/>
            <person name="Bonito G."/>
            <person name="Spatafora J.W."/>
        </authorList>
    </citation>
    <scope>NUCLEOTIDE SEQUENCE [LARGE SCALE GENOMIC DNA]</scope>
    <source>
        <strain evidence="8 9">AD002</strain>
    </source>
</reference>
<dbReference type="InterPro" id="IPR052430">
    <property type="entry name" value="IVT-Associated"/>
</dbReference>
<dbReference type="Pfam" id="PF10337">
    <property type="entry name" value="ArAE_2_N"/>
    <property type="match status" value="1"/>
</dbReference>
<evidence type="ECO:0000256" key="5">
    <source>
        <dbReference type="SAM" id="MobiDB-lite"/>
    </source>
</evidence>
<keyword evidence="4 6" id="KW-0472">Membrane</keyword>
<evidence type="ECO:0000259" key="7">
    <source>
        <dbReference type="Pfam" id="PF10337"/>
    </source>
</evidence>
<feature type="compositionally biased region" description="Acidic residues" evidence="5">
    <location>
        <begin position="818"/>
        <end position="831"/>
    </location>
</feature>
<feature type="region of interest" description="Disordered" evidence="5">
    <location>
        <begin position="577"/>
        <end position="609"/>
    </location>
</feature>
<feature type="transmembrane region" description="Helical" evidence="6">
    <location>
        <begin position="348"/>
        <end position="371"/>
    </location>
</feature>
<feature type="region of interest" description="Disordered" evidence="5">
    <location>
        <begin position="536"/>
        <end position="562"/>
    </location>
</feature>
<dbReference type="EMBL" id="RBNJ01000472">
    <property type="protein sequence ID" value="RUS34465.1"/>
    <property type="molecule type" value="Genomic_DNA"/>
</dbReference>
<evidence type="ECO:0000256" key="3">
    <source>
        <dbReference type="ARBA" id="ARBA00022989"/>
    </source>
</evidence>
<dbReference type="AlphaFoldDB" id="A0A433QXJ4"/>
<evidence type="ECO:0000256" key="2">
    <source>
        <dbReference type="ARBA" id="ARBA00022692"/>
    </source>
</evidence>
<name>A0A433QXJ4_9FUNG</name>
<protein>
    <submittedName>
        <fullName evidence="8">Aluminum activated malate transporter-domain-containing protein</fullName>
    </submittedName>
</protein>
<dbReference type="InterPro" id="IPR018823">
    <property type="entry name" value="ArAE_2_N"/>
</dbReference>
<evidence type="ECO:0000256" key="4">
    <source>
        <dbReference type="ARBA" id="ARBA00023136"/>
    </source>
</evidence>
<feature type="transmembrane region" description="Helical" evidence="6">
    <location>
        <begin position="958"/>
        <end position="977"/>
    </location>
</feature>
<keyword evidence="9" id="KW-1185">Reference proteome</keyword>
<feature type="transmembrane region" description="Helical" evidence="6">
    <location>
        <begin position="882"/>
        <end position="899"/>
    </location>
</feature>
<feature type="transmembrane region" description="Helical" evidence="6">
    <location>
        <begin position="984"/>
        <end position="1002"/>
    </location>
</feature>
<feature type="transmembrane region" description="Helical" evidence="6">
    <location>
        <begin position="320"/>
        <end position="336"/>
    </location>
</feature>
<evidence type="ECO:0000256" key="1">
    <source>
        <dbReference type="ARBA" id="ARBA00004141"/>
    </source>
</evidence>
<feature type="transmembrane region" description="Helical" evidence="6">
    <location>
        <begin position="297"/>
        <end position="314"/>
    </location>
</feature>
<dbReference type="GO" id="GO:0015743">
    <property type="term" value="P:malate transport"/>
    <property type="evidence" value="ECO:0007669"/>
    <property type="project" value="InterPro"/>
</dbReference>
<dbReference type="Pfam" id="PF11744">
    <property type="entry name" value="ALMT"/>
    <property type="match status" value="1"/>
</dbReference>
<feature type="compositionally biased region" description="Basic and acidic residues" evidence="5">
    <location>
        <begin position="1"/>
        <end position="10"/>
    </location>
</feature>
<evidence type="ECO:0000256" key="6">
    <source>
        <dbReference type="SAM" id="Phobius"/>
    </source>
</evidence>
<comment type="caution">
    <text evidence="8">The sequence shown here is derived from an EMBL/GenBank/DDBJ whole genome shotgun (WGS) entry which is preliminary data.</text>
</comment>
<feature type="compositionally biased region" description="Basic and acidic residues" evidence="5">
    <location>
        <begin position="593"/>
        <end position="609"/>
    </location>
</feature>
<feature type="region of interest" description="Disordered" evidence="5">
    <location>
        <begin position="1"/>
        <end position="34"/>
    </location>
</feature>
<evidence type="ECO:0000313" key="9">
    <source>
        <dbReference type="Proteomes" id="UP000274822"/>
    </source>
</evidence>
<dbReference type="PANTHER" id="PTHR47804">
    <property type="entry name" value="60S RIBOSOMAL PROTEIN L19"/>
    <property type="match status" value="1"/>
</dbReference>